<gene>
    <name evidence="2" type="ORF">AB1Y20_021789</name>
    <name evidence="3" type="ORF">AB1Y20_021795</name>
</gene>
<name>A0AB34JJA6_PRYPA</name>
<feature type="domain" description="PDZ" evidence="1">
    <location>
        <begin position="73"/>
        <end position="157"/>
    </location>
</feature>
<dbReference type="AlphaFoldDB" id="A0AB34JJA6"/>
<dbReference type="InterPro" id="IPR006058">
    <property type="entry name" value="2Fe2S_fd_BS"/>
</dbReference>
<dbReference type="SMART" id="SM00228">
    <property type="entry name" value="PDZ"/>
    <property type="match status" value="1"/>
</dbReference>
<accession>A0AB34JJA6</accession>
<dbReference type="InterPro" id="IPR012675">
    <property type="entry name" value="Beta-grasp_dom_sf"/>
</dbReference>
<evidence type="ECO:0000313" key="4">
    <source>
        <dbReference type="Proteomes" id="UP001515480"/>
    </source>
</evidence>
<dbReference type="InterPro" id="IPR001478">
    <property type="entry name" value="PDZ"/>
</dbReference>
<dbReference type="Proteomes" id="UP001515480">
    <property type="component" value="Unassembled WGS sequence"/>
</dbReference>
<dbReference type="Gene3D" id="2.30.42.10">
    <property type="match status" value="1"/>
</dbReference>
<evidence type="ECO:0000313" key="3">
    <source>
        <dbReference type="EMBL" id="KAL1522156.1"/>
    </source>
</evidence>
<organism evidence="2 4">
    <name type="scientific">Prymnesium parvum</name>
    <name type="common">Toxic golden alga</name>
    <dbReference type="NCBI Taxonomy" id="97485"/>
    <lineage>
        <taxon>Eukaryota</taxon>
        <taxon>Haptista</taxon>
        <taxon>Haptophyta</taxon>
        <taxon>Prymnesiophyceae</taxon>
        <taxon>Prymnesiales</taxon>
        <taxon>Prymnesiaceae</taxon>
        <taxon>Prymnesium</taxon>
    </lineage>
</organism>
<dbReference type="PROSITE" id="PS50106">
    <property type="entry name" value="PDZ"/>
    <property type="match status" value="1"/>
</dbReference>
<proteinExistence type="predicted"/>
<dbReference type="InterPro" id="IPR036034">
    <property type="entry name" value="PDZ_sf"/>
</dbReference>
<dbReference type="SUPFAM" id="SSF50156">
    <property type="entry name" value="PDZ domain-like"/>
    <property type="match status" value="1"/>
</dbReference>
<dbReference type="EMBL" id="JBGBPQ010000007">
    <property type="protein sequence ID" value="KAL1522150.1"/>
    <property type="molecule type" value="Genomic_DNA"/>
</dbReference>
<keyword evidence="4" id="KW-1185">Reference proteome</keyword>
<dbReference type="InterPro" id="IPR036010">
    <property type="entry name" value="2Fe-2S_ferredoxin-like_sf"/>
</dbReference>
<dbReference type="Gene3D" id="3.10.20.30">
    <property type="match status" value="1"/>
</dbReference>
<sequence>MPCVPSASIAPLLPSTPSRESFRATTRPPSLSARLALRSLLFASASPATAFTSASPRLAARPSPPRAAPPLASAELHRYDLLLTKPLGLLLEQAEGEGLLVAAVLPGGSACASASVWPEDRLLEVEGRAVRADGLDAALAALRDAPVRCRLTLGRARGAMGALRLRDGTLAFASPRSELMPLAREHRLPCEFRCTQGTCGSCEMLLRDEESGQVRPVRMCVAKMPSGSSASLMPWEVLTTDSAAAEEYYEGLRRRMPPRKK</sequence>
<dbReference type="SUPFAM" id="SSF54292">
    <property type="entry name" value="2Fe-2S ferredoxin-like"/>
    <property type="match status" value="1"/>
</dbReference>
<evidence type="ECO:0000313" key="2">
    <source>
        <dbReference type="EMBL" id="KAL1522150.1"/>
    </source>
</evidence>
<protein>
    <recommendedName>
        <fullName evidence="1">PDZ domain-containing protein</fullName>
    </recommendedName>
</protein>
<dbReference type="GO" id="GO:0051537">
    <property type="term" value="F:2 iron, 2 sulfur cluster binding"/>
    <property type="evidence" value="ECO:0007669"/>
    <property type="project" value="InterPro"/>
</dbReference>
<dbReference type="PROSITE" id="PS00197">
    <property type="entry name" value="2FE2S_FER_1"/>
    <property type="match status" value="1"/>
</dbReference>
<comment type="caution">
    <text evidence="2">The sequence shown here is derived from an EMBL/GenBank/DDBJ whole genome shotgun (WGS) entry which is preliminary data.</text>
</comment>
<evidence type="ECO:0000259" key="1">
    <source>
        <dbReference type="PROSITE" id="PS50106"/>
    </source>
</evidence>
<reference evidence="2 4" key="1">
    <citation type="journal article" date="2024" name="Science">
        <title>Giant polyketide synthase enzymes in the biosynthesis of giant marine polyether toxins.</title>
        <authorList>
            <person name="Fallon T.R."/>
            <person name="Shende V.V."/>
            <person name="Wierzbicki I.H."/>
            <person name="Pendleton A.L."/>
            <person name="Watervoot N.F."/>
            <person name="Auber R.P."/>
            <person name="Gonzalez D.J."/>
            <person name="Wisecaver J.H."/>
            <person name="Moore B.S."/>
        </authorList>
    </citation>
    <scope>NUCLEOTIDE SEQUENCE [LARGE SCALE GENOMIC DNA]</scope>
    <source>
        <strain evidence="2 4">12B1</strain>
    </source>
</reference>
<dbReference type="EMBL" id="JBGBPQ010000007">
    <property type="protein sequence ID" value="KAL1522156.1"/>
    <property type="molecule type" value="Genomic_DNA"/>
</dbReference>